<gene>
    <name evidence="5" type="primary">yueD</name>
    <name evidence="5" type="ORF">clem_03690</name>
</gene>
<evidence type="ECO:0000259" key="4">
    <source>
        <dbReference type="SMART" id="SM00822"/>
    </source>
</evidence>
<name>A0A222P0D8_9GAMM</name>
<dbReference type="RefSeq" id="WP_094090370.1">
    <property type="nucleotide sequence ID" value="NZ_CP016397.1"/>
</dbReference>
<dbReference type="Pfam" id="PF00106">
    <property type="entry name" value="adh_short"/>
    <property type="match status" value="1"/>
</dbReference>
<dbReference type="PANTHER" id="PTHR43008">
    <property type="entry name" value="BENZIL REDUCTASE"/>
    <property type="match status" value="1"/>
</dbReference>
<dbReference type="Gene3D" id="3.40.50.720">
    <property type="entry name" value="NAD(P)-binding Rossmann-like Domain"/>
    <property type="match status" value="1"/>
</dbReference>
<dbReference type="EMBL" id="CP016397">
    <property type="protein sequence ID" value="ASQ45296.1"/>
    <property type="molecule type" value="Genomic_DNA"/>
</dbReference>
<evidence type="ECO:0000256" key="3">
    <source>
        <dbReference type="RuleBase" id="RU000363"/>
    </source>
</evidence>
<dbReference type="EC" id="1.1.1.320" evidence="5"/>
<evidence type="ECO:0000313" key="6">
    <source>
        <dbReference type="Proteomes" id="UP000201728"/>
    </source>
</evidence>
<reference evidence="6" key="1">
    <citation type="submission" date="2016-07" db="EMBL/GenBank/DDBJ databases">
        <authorList>
            <person name="Florea S."/>
            <person name="Webb J.S."/>
            <person name="Jaromczyk J."/>
            <person name="Schardl C.L."/>
        </authorList>
    </citation>
    <scope>NUCLEOTIDE SEQUENCE [LARGE SCALE GENOMIC DNA]</scope>
    <source>
        <strain evidence="6">CDC-D5610</strain>
    </source>
</reference>
<dbReference type="SMART" id="SM00822">
    <property type="entry name" value="PKS_KR"/>
    <property type="match status" value="1"/>
</dbReference>
<dbReference type="KEGG" id="lcd:clem_03690"/>
<protein>
    <submittedName>
        <fullName evidence="5">Benzil reductase ((S)-benzoin forming)</fullName>
        <ecNumber evidence="5">1.1.1.320</ecNumber>
    </submittedName>
</protein>
<dbReference type="InterPro" id="IPR057326">
    <property type="entry name" value="KR_dom"/>
</dbReference>
<sequence>MFVITGGGSGIGRALAQHLATQKKEVLIIGRREKALAKTASFSPLISSLAADVSTKEGREQIASQLQSKKPIDGLIHNAGIIEPITPIADIDESSWRQTLATNLEAPLFLTQLLLPQLKKGRVLNIGSGAAYFPVTGWAAYCVSKAALSMLTRCWQLENHETAFASVMPGIIDTDMQALIRQAQFMDEEKLHFFHTLKAEKRLLTTETVALFLSWLLLKVSRDEFIAREWDIYDKSHHQFWLIPSHEVPEWES</sequence>
<accession>A0A222P0D8</accession>
<evidence type="ECO:0000256" key="2">
    <source>
        <dbReference type="ARBA" id="ARBA00023002"/>
    </source>
</evidence>
<dbReference type="PROSITE" id="PS00061">
    <property type="entry name" value="ADH_SHORT"/>
    <property type="match status" value="1"/>
</dbReference>
<dbReference type="CDD" id="cd05233">
    <property type="entry name" value="SDR_c"/>
    <property type="match status" value="1"/>
</dbReference>
<dbReference type="InterPro" id="IPR020904">
    <property type="entry name" value="Sc_DH/Rdtase_CS"/>
</dbReference>
<dbReference type="GO" id="GO:0050664">
    <property type="term" value="F:oxidoreductase activity, acting on NAD(P)H, oxygen as acceptor"/>
    <property type="evidence" value="ECO:0007669"/>
    <property type="project" value="TreeGrafter"/>
</dbReference>
<dbReference type="Proteomes" id="UP000201728">
    <property type="component" value="Chromosome"/>
</dbReference>
<comment type="similarity">
    <text evidence="1 3">Belongs to the short-chain dehydrogenases/reductases (SDR) family.</text>
</comment>
<dbReference type="SUPFAM" id="SSF51735">
    <property type="entry name" value="NAD(P)-binding Rossmann-fold domains"/>
    <property type="match status" value="1"/>
</dbReference>
<organism evidence="5 6">
    <name type="scientific">Legionella clemsonensis</name>
    <dbReference type="NCBI Taxonomy" id="1867846"/>
    <lineage>
        <taxon>Bacteria</taxon>
        <taxon>Pseudomonadati</taxon>
        <taxon>Pseudomonadota</taxon>
        <taxon>Gammaproteobacteria</taxon>
        <taxon>Legionellales</taxon>
        <taxon>Legionellaceae</taxon>
        <taxon>Legionella</taxon>
    </lineage>
</organism>
<dbReference type="PANTHER" id="PTHR43008:SF8">
    <property type="entry name" value="BENZIL REDUCTASE ((S)-BENZOIN FORMING) IRC24"/>
    <property type="match status" value="1"/>
</dbReference>
<proteinExistence type="inferred from homology"/>
<keyword evidence="2 5" id="KW-0560">Oxidoreductase</keyword>
<dbReference type="OrthoDB" id="9794387at2"/>
<dbReference type="PRINTS" id="PR00081">
    <property type="entry name" value="GDHRDH"/>
</dbReference>
<dbReference type="InterPro" id="IPR002347">
    <property type="entry name" value="SDR_fam"/>
</dbReference>
<dbReference type="AlphaFoldDB" id="A0A222P0D8"/>
<evidence type="ECO:0000313" key="5">
    <source>
        <dbReference type="EMBL" id="ASQ45296.1"/>
    </source>
</evidence>
<feature type="domain" description="Ketoreductase" evidence="4">
    <location>
        <begin position="2"/>
        <end position="175"/>
    </location>
</feature>
<evidence type="ECO:0000256" key="1">
    <source>
        <dbReference type="ARBA" id="ARBA00006484"/>
    </source>
</evidence>
<dbReference type="InterPro" id="IPR036291">
    <property type="entry name" value="NAD(P)-bd_dom_sf"/>
</dbReference>
<dbReference type="PRINTS" id="PR00080">
    <property type="entry name" value="SDRFAMILY"/>
</dbReference>
<keyword evidence="6" id="KW-1185">Reference proteome</keyword>